<evidence type="ECO:0000313" key="1">
    <source>
        <dbReference type="Proteomes" id="UP000887576"/>
    </source>
</evidence>
<evidence type="ECO:0000313" key="2">
    <source>
        <dbReference type="WBParaSite" id="JU765_v2.g2922.t1"/>
    </source>
</evidence>
<protein>
    <submittedName>
        <fullName evidence="2">Symplekin/Pta1 N-terminal domain-containing protein</fullName>
    </submittedName>
</protein>
<dbReference type="WBParaSite" id="JU765_v2.g2922.t1">
    <property type="protein sequence ID" value="JU765_v2.g2922.t1"/>
    <property type="gene ID" value="JU765_v2.g2922"/>
</dbReference>
<sequence length="380" mass="42979">MVDSRNEGIRVYLMRFIETIVICQTPKSEFSDLSKLNYDMSLNQISRGHRFISYRKLETEATLSFKNLLDHLASSRTSLLHLISALTAVARIARARPEFVHQMVEAFESLHQNLPPTLGRGQVKSVRKELKNNLLRMLKHPTIFLKHIGRVKNLLTELGATKSEIDRFSPAPAELSEALKKQVEQMNALKRMESSTSSNIGPLAKKLKLEDEDYDDQKLGTAFDDQEEATKAKQKAIDLTTDWIMERMGGGVVPKLVFINLLTMPDEMPPAFNASYYTIPEVLTNDVKRNVARLLANQFNREGKGPGANFYAEEKKKYFMMKQKAKQEGAIIPPTPADLRDDKHGVKMDSEGFKVPILPVGTKKPSVKFDIFAETQPLTE</sequence>
<proteinExistence type="predicted"/>
<reference evidence="2" key="1">
    <citation type="submission" date="2022-11" db="UniProtKB">
        <authorList>
            <consortium name="WormBaseParasite"/>
        </authorList>
    </citation>
    <scope>IDENTIFICATION</scope>
</reference>
<organism evidence="1 2">
    <name type="scientific">Panagrolaimus sp. JU765</name>
    <dbReference type="NCBI Taxonomy" id="591449"/>
    <lineage>
        <taxon>Eukaryota</taxon>
        <taxon>Metazoa</taxon>
        <taxon>Ecdysozoa</taxon>
        <taxon>Nematoda</taxon>
        <taxon>Chromadorea</taxon>
        <taxon>Rhabditida</taxon>
        <taxon>Tylenchina</taxon>
        <taxon>Panagrolaimomorpha</taxon>
        <taxon>Panagrolaimoidea</taxon>
        <taxon>Panagrolaimidae</taxon>
        <taxon>Panagrolaimus</taxon>
    </lineage>
</organism>
<name>A0AC34R2Y1_9BILA</name>
<dbReference type="Proteomes" id="UP000887576">
    <property type="component" value="Unplaced"/>
</dbReference>
<accession>A0AC34R2Y1</accession>